<evidence type="ECO:0000256" key="1">
    <source>
        <dbReference type="ARBA" id="ARBA00008812"/>
    </source>
</evidence>
<dbReference type="PANTHER" id="PTHR34406">
    <property type="entry name" value="PROTEIN YCEI"/>
    <property type="match status" value="1"/>
</dbReference>
<feature type="domain" description="Lipid/polyisoprenoid-binding YceI-like" evidence="3">
    <location>
        <begin position="83"/>
        <end position="255"/>
    </location>
</feature>
<dbReference type="PANTHER" id="PTHR34406:SF1">
    <property type="entry name" value="PROTEIN YCEI"/>
    <property type="match status" value="1"/>
</dbReference>
<organism evidence="4">
    <name type="scientific">Caldilineaceae bacterium SB0662_bin_9</name>
    <dbReference type="NCBI Taxonomy" id="2605258"/>
    <lineage>
        <taxon>Bacteria</taxon>
        <taxon>Bacillati</taxon>
        <taxon>Chloroflexota</taxon>
        <taxon>Caldilineae</taxon>
        <taxon>Caldilineales</taxon>
        <taxon>Caldilineaceae</taxon>
    </lineage>
</organism>
<reference evidence="4" key="1">
    <citation type="submission" date="2019-09" db="EMBL/GenBank/DDBJ databases">
        <title>Characterisation of the sponge microbiome using genome-centric metagenomics.</title>
        <authorList>
            <person name="Engelberts J.P."/>
            <person name="Robbins S.J."/>
            <person name="De Goeij J.M."/>
            <person name="Aranda M."/>
            <person name="Bell S.C."/>
            <person name="Webster N.S."/>
        </authorList>
    </citation>
    <scope>NUCLEOTIDE SEQUENCE</scope>
    <source>
        <strain evidence="4">SB0662_bin_9</strain>
    </source>
</reference>
<dbReference type="AlphaFoldDB" id="A0A6B1DSW1"/>
<evidence type="ECO:0000256" key="2">
    <source>
        <dbReference type="SAM" id="MobiDB-lite"/>
    </source>
</evidence>
<feature type="compositionally biased region" description="Acidic residues" evidence="2">
    <location>
        <begin position="45"/>
        <end position="62"/>
    </location>
</feature>
<evidence type="ECO:0000259" key="3">
    <source>
        <dbReference type="SMART" id="SM00867"/>
    </source>
</evidence>
<sequence>MTHTATFMTGSRFVPVLLRTLAAALLLLLLASCADMTVPAVPETAVEDDTQEPEETQAEDSPAEAQPAQEEPDEAVTVVEPADFVLDATATEVRFLIEETLAGNHKLVVGATSTVSGAFRATPSDLMATIFEPVAIDAATFVTDSDRRNGAINRFILKTSAYPEIVFTPTGFSEVPAMVEVGQEFEGRLEGTLSVLGKEIPLSFALSARFASEYEFTGSGTTTISREEWDISVPMPPLVTWVADPLVFEMDFTAKAEQTDQ</sequence>
<dbReference type="InterPro" id="IPR007372">
    <property type="entry name" value="Lipid/polyisoprenoid-bd_YceI"/>
</dbReference>
<dbReference type="Gene3D" id="2.40.128.110">
    <property type="entry name" value="Lipid/polyisoprenoid-binding, YceI-like"/>
    <property type="match status" value="1"/>
</dbReference>
<comment type="similarity">
    <text evidence="1">Belongs to the UPF0312 family.</text>
</comment>
<evidence type="ECO:0000313" key="4">
    <source>
        <dbReference type="EMBL" id="MYD89474.1"/>
    </source>
</evidence>
<dbReference type="Pfam" id="PF04264">
    <property type="entry name" value="YceI"/>
    <property type="match status" value="1"/>
</dbReference>
<dbReference type="InterPro" id="IPR036761">
    <property type="entry name" value="TTHA0802/YceI-like_sf"/>
</dbReference>
<comment type="caution">
    <text evidence="4">The sequence shown here is derived from an EMBL/GenBank/DDBJ whole genome shotgun (WGS) entry which is preliminary data.</text>
</comment>
<dbReference type="SMART" id="SM00867">
    <property type="entry name" value="YceI"/>
    <property type="match status" value="1"/>
</dbReference>
<proteinExistence type="inferred from homology"/>
<dbReference type="EMBL" id="VXPY01000024">
    <property type="protein sequence ID" value="MYD89474.1"/>
    <property type="molecule type" value="Genomic_DNA"/>
</dbReference>
<accession>A0A6B1DSW1</accession>
<dbReference type="SUPFAM" id="SSF101874">
    <property type="entry name" value="YceI-like"/>
    <property type="match status" value="1"/>
</dbReference>
<protein>
    <submittedName>
        <fullName evidence="4">YceI family protein</fullName>
    </submittedName>
</protein>
<gene>
    <name evidence="4" type="ORF">F4Y08_03915</name>
</gene>
<name>A0A6B1DSW1_9CHLR</name>
<feature type="region of interest" description="Disordered" evidence="2">
    <location>
        <begin position="45"/>
        <end position="75"/>
    </location>
</feature>